<reference evidence="11" key="1">
    <citation type="submission" date="2019-07" db="EMBL/GenBank/DDBJ databases">
        <authorList>
            <person name="Dittberner H."/>
        </authorList>
    </citation>
    <scope>NUCLEOTIDE SEQUENCE [LARGE SCALE GENOMIC DNA]</scope>
</reference>
<comment type="similarity">
    <text evidence="7">Belongs to the amino acid/polyamine transporter 2 family. Amino acid/auxin permease (AAAP) (TC 2.A.18.5) subfamily.</text>
</comment>
<keyword evidence="5 9" id="KW-1133">Transmembrane helix</keyword>
<feature type="transmembrane region" description="Helical" evidence="9">
    <location>
        <begin position="289"/>
        <end position="309"/>
    </location>
</feature>
<feature type="transmembrane region" description="Helical" evidence="9">
    <location>
        <begin position="204"/>
        <end position="227"/>
    </location>
</feature>
<name>A0A565BWF7_9BRAS</name>
<feature type="compositionally biased region" description="Polar residues" evidence="8">
    <location>
        <begin position="50"/>
        <end position="72"/>
    </location>
</feature>
<feature type="transmembrane region" description="Helical" evidence="9">
    <location>
        <begin position="358"/>
        <end position="379"/>
    </location>
</feature>
<keyword evidence="6 9" id="KW-0472">Membrane</keyword>
<feature type="transmembrane region" description="Helical" evidence="9">
    <location>
        <begin position="248"/>
        <end position="269"/>
    </location>
</feature>
<proteinExistence type="inferred from homology"/>
<protein>
    <recommendedName>
        <fullName evidence="10">Amino acid transporter transmembrane domain-containing protein</fullName>
    </recommendedName>
</protein>
<evidence type="ECO:0000256" key="5">
    <source>
        <dbReference type="ARBA" id="ARBA00022989"/>
    </source>
</evidence>
<feature type="transmembrane region" description="Helical" evidence="9">
    <location>
        <begin position="472"/>
        <end position="492"/>
    </location>
</feature>
<dbReference type="PANTHER" id="PTHR48017">
    <property type="entry name" value="OS05G0424000 PROTEIN-RELATED"/>
    <property type="match status" value="1"/>
</dbReference>
<dbReference type="AlphaFoldDB" id="A0A565BWF7"/>
<keyword evidence="4" id="KW-0029">Amino-acid transport</keyword>
<evidence type="ECO:0000259" key="10">
    <source>
        <dbReference type="Pfam" id="PF01490"/>
    </source>
</evidence>
<comment type="subcellular location">
    <subcellularLocation>
        <location evidence="1">Membrane</location>
        <topology evidence="1">Multi-pass membrane protein</topology>
    </subcellularLocation>
</comment>
<comment type="caution">
    <text evidence="11">The sequence shown here is derived from an EMBL/GenBank/DDBJ whole genome shotgun (WGS) entry which is preliminary data.</text>
</comment>
<feature type="domain" description="Amino acid transporter transmembrane" evidence="10">
    <location>
        <begin position="173"/>
        <end position="550"/>
    </location>
</feature>
<keyword evidence="3 9" id="KW-0812">Transmembrane</keyword>
<dbReference type="GO" id="GO:0006865">
    <property type="term" value="P:amino acid transport"/>
    <property type="evidence" value="ECO:0007669"/>
    <property type="project" value="UniProtKB-KW"/>
</dbReference>
<evidence type="ECO:0000256" key="1">
    <source>
        <dbReference type="ARBA" id="ARBA00004141"/>
    </source>
</evidence>
<keyword evidence="2" id="KW-0813">Transport</keyword>
<organism evidence="11 12">
    <name type="scientific">Arabis nemorensis</name>
    <dbReference type="NCBI Taxonomy" id="586526"/>
    <lineage>
        <taxon>Eukaryota</taxon>
        <taxon>Viridiplantae</taxon>
        <taxon>Streptophyta</taxon>
        <taxon>Embryophyta</taxon>
        <taxon>Tracheophyta</taxon>
        <taxon>Spermatophyta</taxon>
        <taxon>Magnoliopsida</taxon>
        <taxon>eudicotyledons</taxon>
        <taxon>Gunneridae</taxon>
        <taxon>Pentapetalae</taxon>
        <taxon>rosids</taxon>
        <taxon>malvids</taxon>
        <taxon>Brassicales</taxon>
        <taxon>Brassicaceae</taxon>
        <taxon>Arabideae</taxon>
        <taxon>Arabis</taxon>
    </lineage>
</organism>
<evidence type="ECO:0000256" key="8">
    <source>
        <dbReference type="SAM" id="MobiDB-lite"/>
    </source>
</evidence>
<accession>A0A565BWF7</accession>
<evidence type="ECO:0000256" key="2">
    <source>
        <dbReference type="ARBA" id="ARBA00022448"/>
    </source>
</evidence>
<evidence type="ECO:0000313" key="12">
    <source>
        <dbReference type="Proteomes" id="UP000489600"/>
    </source>
</evidence>
<sequence>MAQVLSALYAYRCPRPKMNNSASNQSLYIESDEEDGEKKNLYEEDDDGTISDSSDAHNQNHNQSKPSSYSTAWPKSYRQSIDMYGSVPIPSPNLGFLGNSPMSRLGSSFMSSTLTRRHTPETLPTHAVTKPLLVSSPLRDEEAVPKRKSSSHSLLPSKSSFVVHHEMGISNDSSFGQAVLNGVNVLCGVGILSTPYAVKEGGWLGLLILFAFGILCFYTGLLLRYCLDSHPDLQTYPDIGHAAFGTTGRILVSIILYLELYAMSVEYIILESDNLSSLFPNAGLNIGGFHLDAPHLFSLLTILAFLPTVWLRDLSVLSYISAGGVIASVLVVFCLFWIGLVDDVGIHSKGTPLNLATLPVSVGLYGYCYSGHGVFPNIYTSMAKPSQFTTVLLTCFGICTLMYAGVAVMGYSMFGESTESQFTLNLPQELVASKIALWTTKESTYALTLSPVAMSLEELIPSNHGKSRLYAIAIRSALAISTLLVGLAIPFFGLVMSLIGSFLTMLITLILPPACFLSILRTKVTPTQVVVCVFIITVGAVCSVIGTYSALAMIIEKLSS</sequence>
<gene>
    <name evidence="11" type="ORF">ANE_LOCUS16147</name>
</gene>
<feature type="transmembrane region" description="Helical" evidence="9">
    <location>
        <begin position="498"/>
        <end position="517"/>
    </location>
</feature>
<dbReference type="EMBL" id="CABITT030000005">
    <property type="protein sequence ID" value="VVB05703.1"/>
    <property type="molecule type" value="Genomic_DNA"/>
</dbReference>
<keyword evidence="12" id="KW-1185">Reference proteome</keyword>
<evidence type="ECO:0000256" key="6">
    <source>
        <dbReference type="ARBA" id="ARBA00023136"/>
    </source>
</evidence>
<evidence type="ECO:0000256" key="3">
    <source>
        <dbReference type="ARBA" id="ARBA00022692"/>
    </source>
</evidence>
<dbReference type="InterPro" id="IPR013057">
    <property type="entry name" value="AA_transpt_TM"/>
</dbReference>
<dbReference type="OrthoDB" id="655540at2759"/>
<evidence type="ECO:0000256" key="9">
    <source>
        <dbReference type="SAM" id="Phobius"/>
    </source>
</evidence>
<evidence type="ECO:0000313" key="11">
    <source>
        <dbReference type="EMBL" id="VVB05703.1"/>
    </source>
</evidence>
<dbReference type="FunFam" id="1.20.1740.10:FF:000047">
    <property type="entry name" value="Amino acid transporter AVT1A"/>
    <property type="match status" value="1"/>
</dbReference>
<feature type="transmembrane region" description="Helical" evidence="9">
    <location>
        <begin position="529"/>
        <end position="555"/>
    </location>
</feature>
<feature type="transmembrane region" description="Helical" evidence="9">
    <location>
        <begin position="316"/>
        <end position="338"/>
    </location>
</feature>
<feature type="transmembrane region" description="Helical" evidence="9">
    <location>
        <begin position="391"/>
        <end position="414"/>
    </location>
</feature>
<evidence type="ECO:0000256" key="7">
    <source>
        <dbReference type="ARBA" id="ARBA00049662"/>
    </source>
</evidence>
<evidence type="ECO:0000256" key="4">
    <source>
        <dbReference type="ARBA" id="ARBA00022970"/>
    </source>
</evidence>
<dbReference type="GO" id="GO:0016020">
    <property type="term" value="C:membrane"/>
    <property type="evidence" value="ECO:0007669"/>
    <property type="project" value="UniProtKB-SubCell"/>
</dbReference>
<dbReference type="Proteomes" id="UP000489600">
    <property type="component" value="Unassembled WGS sequence"/>
</dbReference>
<dbReference type="Pfam" id="PF01490">
    <property type="entry name" value="Aa_trans"/>
    <property type="match status" value="1"/>
</dbReference>
<feature type="region of interest" description="Disordered" evidence="8">
    <location>
        <begin position="20"/>
        <end position="72"/>
    </location>
</feature>